<accession>A0ACC3TMY5</accession>
<reference evidence="2" key="1">
    <citation type="journal article" date="2024" name="Front. Bioeng. Biotechnol.">
        <title>Genome-scale model development and genomic sequencing of the oleaginous clade Lipomyces.</title>
        <authorList>
            <person name="Czajka J.J."/>
            <person name="Han Y."/>
            <person name="Kim J."/>
            <person name="Mondo S.J."/>
            <person name="Hofstad B.A."/>
            <person name="Robles A."/>
            <person name="Haridas S."/>
            <person name="Riley R."/>
            <person name="LaButti K."/>
            <person name="Pangilinan J."/>
            <person name="Andreopoulos W."/>
            <person name="Lipzen A."/>
            <person name="Yan J."/>
            <person name="Wang M."/>
            <person name="Ng V."/>
            <person name="Grigoriev I.V."/>
            <person name="Spatafora J.W."/>
            <person name="Magnuson J.K."/>
            <person name="Baker S.E."/>
            <person name="Pomraning K.R."/>
        </authorList>
    </citation>
    <scope>NUCLEOTIDE SEQUENCE [LARGE SCALE GENOMIC DNA]</scope>
    <source>
        <strain evidence="2">CBS 10300</strain>
    </source>
</reference>
<gene>
    <name evidence="1" type="ORF">V1517DRAFT_361952</name>
</gene>
<keyword evidence="2" id="KW-1185">Reference proteome</keyword>
<dbReference type="Proteomes" id="UP001489719">
    <property type="component" value="Unassembled WGS sequence"/>
</dbReference>
<evidence type="ECO:0000313" key="2">
    <source>
        <dbReference type="Proteomes" id="UP001489719"/>
    </source>
</evidence>
<organism evidence="1 2">
    <name type="scientific">Lipomyces orientalis</name>
    <dbReference type="NCBI Taxonomy" id="1233043"/>
    <lineage>
        <taxon>Eukaryota</taxon>
        <taxon>Fungi</taxon>
        <taxon>Dikarya</taxon>
        <taxon>Ascomycota</taxon>
        <taxon>Saccharomycotina</taxon>
        <taxon>Lipomycetes</taxon>
        <taxon>Lipomycetales</taxon>
        <taxon>Lipomycetaceae</taxon>
        <taxon>Lipomyces</taxon>
    </lineage>
</organism>
<protein>
    <submittedName>
        <fullName evidence="1">Nucleotide-binding, alpha-beta plait</fullName>
    </submittedName>
</protein>
<proteinExistence type="predicted"/>
<sequence>MEYENGDSYDQPYDDRRSASPVRMDDRPQADDYRFHNQTLIQFTSESKPEAVNRGDNLFVTGIHPRVTEDELTQIFAKYGVVEKCEIMSDPHSKESRGFGFVKFQDSAHADAARENLQGHDIEGRALNIEVARRSRPRTPTPGKYYGPRKRSDNYRSRRGSRPSYDDRYRRDDDRDRRRYSDHYDERDRDRDRYSYDRDRDRDRYRDSRDDRYRDSYRERERDRDRDRDRYADRDRGYPPSRYSDDYGRSRYDRR</sequence>
<evidence type="ECO:0000313" key="1">
    <source>
        <dbReference type="EMBL" id="KAK9322116.1"/>
    </source>
</evidence>
<dbReference type="EMBL" id="MU970083">
    <property type="protein sequence ID" value="KAK9322116.1"/>
    <property type="molecule type" value="Genomic_DNA"/>
</dbReference>
<comment type="caution">
    <text evidence="1">The sequence shown here is derived from an EMBL/GenBank/DDBJ whole genome shotgun (WGS) entry which is preliminary data.</text>
</comment>
<name>A0ACC3TMY5_9ASCO</name>